<feature type="region of interest" description="Disordered" evidence="7">
    <location>
        <begin position="328"/>
        <end position="347"/>
    </location>
</feature>
<keyword evidence="3" id="KW-0119">Carbohydrate metabolism</keyword>
<dbReference type="SUPFAM" id="SSF51445">
    <property type="entry name" value="(Trans)glycosidases"/>
    <property type="match status" value="1"/>
</dbReference>
<dbReference type="PRINTS" id="PR00133">
    <property type="entry name" value="GLHYDRLASE3"/>
</dbReference>
<evidence type="ECO:0000256" key="1">
    <source>
        <dbReference type="ARBA" id="ARBA00005336"/>
    </source>
</evidence>
<proteinExistence type="inferred from homology"/>
<dbReference type="EMBL" id="JAVRER010000021">
    <property type="protein sequence ID" value="MDT0416857.1"/>
    <property type="molecule type" value="Genomic_DNA"/>
</dbReference>
<evidence type="ECO:0000256" key="7">
    <source>
        <dbReference type="SAM" id="MobiDB-lite"/>
    </source>
</evidence>
<evidence type="ECO:0000256" key="4">
    <source>
        <dbReference type="ARBA" id="ARBA00058905"/>
    </source>
</evidence>
<evidence type="ECO:0000259" key="8">
    <source>
        <dbReference type="SMART" id="SM01217"/>
    </source>
</evidence>
<evidence type="ECO:0000313" key="10">
    <source>
        <dbReference type="Proteomes" id="UP001183607"/>
    </source>
</evidence>
<comment type="function">
    <text evidence="4">Catalyzes the hydrolysis of a non-reducing terminal alpha-L-arabinopyranosidic linkage in ginsenoside Rb2 (alpha-L-arabinopyranosyl-(1-&gt;6)-alpha-D-glucopyranosyl) to release alpha-D-glucopyranosyl (Rd). It is not able to hydrolyze alpha-L-arabinofuranosyl-(1-&gt;6)-alpha-D-glucopyranosyl (Rc).</text>
</comment>
<dbReference type="InterPro" id="IPR026891">
    <property type="entry name" value="Fn3-like"/>
</dbReference>
<dbReference type="PANTHER" id="PTHR42715:SF10">
    <property type="entry name" value="BETA-GLUCOSIDASE"/>
    <property type="match status" value="1"/>
</dbReference>
<keyword evidence="2 6" id="KW-0378">Hydrolase</keyword>
<feature type="domain" description="Fibronectin type III-like" evidence="8">
    <location>
        <begin position="650"/>
        <end position="721"/>
    </location>
</feature>
<dbReference type="Gene3D" id="2.60.40.10">
    <property type="entry name" value="Immunoglobulins"/>
    <property type="match status" value="1"/>
</dbReference>
<dbReference type="Pfam" id="PF14310">
    <property type="entry name" value="Fn3-like"/>
    <property type="match status" value="1"/>
</dbReference>
<gene>
    <name evidence="9" type="ORF">RM574_15300</name>
</gene>
<dbReference type="Gene3D" id="3.40.50.1700">
    <property type="entry name" value="Glycoside hydrolase family 3 C-terminal domain"/>
    <property type="match status" value="2"/>
</dbReference>
<dbReference type="SMART" id="SM01217">
    <property type="entry name" value="Fn3_like"/>
    <property type="match status" value="1"/>
</dbReference>
<dbReference type="InterPro" id="IPR002772">
    <property type="entry name" value="Glyco_hydro_3_C"/>
</dbReference>
<dbReference type="RefSeq" id="WP_311677138.1">
    <property type="nucleotide sequence ID" value="NZ_JAVRER010000021.1"/>
</dbReference>
<dbReference type="FunFam" id="2.60.40.10:FF:000495">
    <property type="entry name" value="Periplasmic beta-glucosidase"/>
    <property type="match status" value="1"/>
</dbReference>
<dbReference type="InterPro" id="IPR017853">
    <property type="entry name" value="GH"/>
</dbReference>
<dbReference type="PANTHER" id="PTHR42715">
    <property type="entry name" value="BETA-GLUCOSIDASE"/>
    <property type="match status" value="1"/>
</dbReference>
<dbReference type="InterPro" id="IPR036881">
    <property type="entry name" value="Glyco_hydro_3_C_sf"/>
</dbReference>
<sequence>MTSPTRPPVPSGSRPAPPAATGASAPLSPTALPLAAKAALTSGAGDFVTEGNATAGIAAVTLSDGPHGLRLPRRSGDGGQLELRSASPATCFPPAVALGNSWDPALARRVAGALAAEARAYGVGVVLGPGINLKRSPLCGRNFEYFSEDPLLSAALGGAMVEGLQTAGVGASLKHYAANNQETDRMRVSADIDERPLRELYLRAFERVVRTARPWSVMAAYNAVNGTPVTENARLLTEILRGEWGFDGIVVSDWGAVRDRVSALRAGLDLQMPAVGGRTDQEVVAAIERGLLDEAVLDRSVARLALFARRAGGAGGAGGEGGAGGIGGEGGAGASAPQVSATDTAHGSTASAPALAALAEAHHRLAAEAAERCVVLLRNEGGLLPLSPATGRLAVVGELARTPRYQGGGSSQVTPTRLDTPLDALRARAEGAEVEFAPGYALPGTPPDAGGSPDAEALTAEAVALAARADTVVLFLGLPLAEESEGFDRTHLDLPGEQLSLLAELAEVNPRVVVVLSHGGVVRTAPWQDRVPALLDGALLGQAGGRALARVLYGTANPSGRLAETVPVRLADSPSHLSFPGEEGHVRYAEGVFVGYRGYDATGREVSFPFGHGLSYTSFAYRALTVATTEDGTLTAHVTVANTGERHGREIVQLYSRPPRGSRGAHPVRELRAFTAVDLAPGEERTVTLAVPRAELAFWSVRENGWHVEGGTYRIDVGASSRDIRLSAEAEIAADPSRVRLNGRSTLGEWLSHPVGSAVLQRHIAAARAASGTSGAATGLTDPAVLRFLRDTPLAVIADFPISPVAPEELPALAETVEAALAEDDARS</sequence>
<keyword evidence="6" id="KW-0326">Glycosidase</keyword>
<dbReference type="SUPFAM" id="SSF52279">
    <property type="entry name" value="Beta-D-glucan exohydrolase, C-terminal domain"/>
    <property type="match status" value="1"/>
</dbReference>
<dbReference type="GO" id="GO:0008422">
    <property type="term" value="F:beta-glucosidase activity"/>
    <property type="evidence" value="ECO:0007669"/>
    <property type="project" value="UniProtKB-ARBA"/>
</dbReference>
<organism evidence="9 10">
    <name type="scientific">Streptomyces evansiae</name>
    <dbReference type="NCBI Taxonomy" id="3075535"/>
    <lineage>
        <taxon>Bacteria</taxon>
        <taxon>Bacillati</taxon>
        <taxon>Actinomycetota</taxon>
        <taxon>Actinomycetes</taxon>
        <taxon>Kitasatosporales</taxon>
        <taxon>Streptomycetaceae</taxon>
        <taxon>Streptomyces</taxon>
    </lineage>
</organism>
<dbReference type="GO" id="GO:0005975">
    <property type="term" value="P:carbohydrate metabolic process"/>
    <property type="evidence" value="ECO:0007669"/>
    <property type="project" value="UniProtKB-ARBA"/>
</dbReference>
<dbReference type="Pfam" id="PF01915">
    <property type="entry name" value="Glyco_hydro_3_C"/>
    <property type="match status" value="1"/>
</dbReference>
<evidence type="ECO:0000256" key="5">
    <source>
        <dbReference type="ARBA" id="ARBA00074219"/>
    </source>
</evidence>
<comment type="similarity">
    <text evidence="1 6">Belongs to the glycosyl hydrolase 3 family.</text>
</comment>
<evidence type="ECO:0000256" key="2">
    <source>
        <dbReference type="ARBA" id="ARBA00022801"/>
    </source>
</evidence>
<evidence type="ECO:0000256" key="3">
    <source>
        <dbReference type="ARBA" id="ARBA00023277"/>
    </source>
</evidence>
<name>A0ABD5E7V2_9ACTN</name>
<dbReference type="Gene3D" id="3.20.20.300">
    <property type="entry name" value="Glycoside hydrolase, family 3, N-terminal domain"/>
    <property type="match status" value="2"/>
</dbReference>
<comment type="caution">
    <text evidence="9">The sequence shown here is derived from an EMBL/GenBank/DDBJ whole genome shotgun (WGS) entry which is preliminary data.</text>
</comment>
<accession>A0ABD5E7V2</accession>
<dbReference type="Proteomes" id="UP001183607">
    <property type="component" value="Unassembled WGS sequence"/>
</dbReference>
<dbReference type="AlphaFoldDB" id="A0ABD5E7V2"/>
<evidence type="ECO:0000313" key="9">
    <source>
        <dbReference type="EMBL" id="MDT0416857.1"/>
    </source>
</evidence>
<dbReference type="InterPro" id="IPR013783">
    <property type="entry name" value="Ig-like_fold"/>
</dbReference>
<dbReference type="PROSITE" id="PS00775">
    <property type="entry name" value="GLYCOSYL_HYDROL_F3"/>
    <property type="match status" value="1"/>
</dbReference>
<dbReference type="InterPro" id="IPR001764">
    <property type="entry name" value="Glyco_hydro_3_N"/>
</dbReference>
<protein>
    <recommendedName>
        <fullName evidence="5">Exo-alpha-(1-&gt;6)-L-arabinopyranosidase</fullName>
    </recommendedName>
</protein>
<dbReference type="InterPro" id="IPR019800">
    <property type="entry name" value="Glyco_hydro_3_AS"/>
</dbReference>
<dbReference type="InterPro" id="IPR036962">
    <property type="entry name" value="Glyco_hydro_3_N_sf"/>
</dbReference>
<evidence type="ECO:0000256" key="6">
    <source>
        <dbReference type="RuleBase" id="RU361161"/>
    </source>
</evidence>
<feature type="region of interest" description="Disordered" evidence="7">
    <location>
        <begin position="1"/>
        <end position="26"/>
    </location>
</feature>
<feature type="compositionally biased region" description="Pro residues" evidence="7">
    <location>
        <begin position="1"/>
        <end position="18"/>
    </location>
</feature>
<dbReference type="Pfam" id="PF00933">
    <property type="entry name" value="Glyco_hydro_3"/>
    <property type="match status" value="1"/>
</dbReference>
<reference evidence="10" key="1">
    <citation type="submission" date="2023-07" db="EMBL/GenBank/DDBJ databases">
        <title>30 novel species of actinomycetes from the DSMZ collection.</title>
        <authorList>
            <person name="Nouioui I."/>
        </authorList>
    </citation>
    <scope>NUCLEOTIDE SEQUENCE [LARGE SCALE GENOMIC DNA]</scope>
    <source>
        <strain evidence="10">DSM 41982</strain>
    </source>
</reference>
<dbReference type="InterPro" id="IPR050288">
    <property type="entry name" value="Cellulose_deg_GH3"/>
</dbReference>